<name>A0A1H3HB11_9BACI</name>
<evidence type="ECO:0000256" key="1">
    <source>
        <dbReference type="ARBA" id="ARBA00008136"/>
    </source>
</evidence>
<proteinExistence type="inferred from homology"/>
<comment type="similarity">
    <text evidence="1 8">Belongs to the SOS response-associated peptidase family.</text>
</comment>
<accession>A0A1H3HB11</accession>
<protein>
    <recommendedName>
        <fullName evidence="8">Abasic site processing protein</fullName>
        <ecNumber evidence="8">3.4.-.-</ecNumber>
    </recommendedName>
</protein>
<dbReference type="Pfam" id="PF02586">
    <property type="entry name" value="SRAP"/>
    <property type="match status" value="1"/>
</dbReference>
<keyword evidence="2 8" id="KW-0645">Protease</keyword>
<dbReference type="RefSeq" id="WP_093107644.1">
    <property type="nucleotide sequence ID" value="NZ_FNOS01000005.1"/>
</dbReference>
<evidence type="ECO:0000313" key="9">
    <source>
        <dbReference type="EMBL" id="SDY11809.1"/>
    </source>
</evidence>
<keyword evidence="10" id="KW-1185">Reference proteome</keyword>
<evidence type="ECO:0000256" key="5">
    <source>
        <dbReference type="ARBA" id="ARBA00023124"/>
    </source>
</evidence>
<reference evidence="9 10" key="1">
    <citation type="submission" date="2016-10" db="EMBL/GenBank/DDBJ databases">
        <authorList>
            <person name="Varghese N."/>
            <person name="Submissions S."/>
        </authorList>
    </citation>
    <scope>NUCLEOTIDE SEQUENCE [LARGE SCALE GENOMIC DNA]</scope>
    <source>
        <strain evidence="9 10">DSM 20748</strain>
    </source>
</reference>
<dbReference type="Gene3D" id="3.90.1680.10">
    <property type="entry name" value="SOS response associated peptidase-like"/>
    <property type="match status" value="1"/>
</dbReference>
<dbReference type="EMBL" id="FNOS01000005">
    <property type="protein sequence ID" value="SDY11809.1"/>
    <property type="molecule type" value="Genomic_DNA"/>
</dbReference>
<dbReference type="SUPFAM" id="SSF143081">
    <property type="entry name" value="BB1717-like"/>
    <property type="match status" value="1"/>
</dbReference>
<evidence type="ECO:0000256" key="2">
    <source>
        <dbReference type="ARBA" id="ARBA00022670"/>
    </source>
</evidence>
<keyword evidence="3" id="KW-0227">DNA damage</keyword>
<dbReference type="InterPro" id="IPR036590">
    <property type="entry name" value="SRAP-like"/>
</dbReference>
<keyword evidence="5" id="KW-0190">Covalent protein-DNA linkage</keyword>
<evidence type="ECO:0000256" key="7">
    <source>
        <dbReference type="ARBA" id="ARBA00023239"/>
    </source>
</evidence>
<evidence type="ECO:0000256" key="4">
    <source>
        <dbReference type="ARBA" id="ARBA00022801"/>
    </source>
</evidence>
<dbReference type="PANTHER" id="PTHR13604:SF0">
    <property type="entry name" value="ABASIC SITE PROCESSING PROTEIN HMCES"/>
    <property type="match status" value="1"/>
</dbReference>
<evidence type="ECO:0000313" key="10">
    <source>
        <dbReference type="Proteomes" id="UP000198647"/>
    </source>
</evidence>
<evidence type="ECO:0000256" key="3">
    <source>
        <dbReference type="ARBA" id="ARBA00022763"/>
    </source>
</evidence>
<dbReference type="EC" id="3.4.-.-" evidence="8"/>
<organism evidence="9 10">
    <name type="scientific">Salimicrobium album</name>
    <dbReference type="NCBI Taxonomy" id="50717"/>
    <lineage>
        <taxon>Bacteria</taxon>
        <taxon>Bacillati</taxon>
        <taxon>Bacillota</taxon>
        <taxon>Bacilli</taxon>
        <taxon>Bacillales</taxon>
        <taxon>Bacillaceae</taxon>
        <taxon>Salimicrobium</taxon>
    </lineage>
</organism>
<evidence type="ECO:0000256" key="6">
    <source>
        <dbReference type="ARBA" id="ARBA00023125"/>
    </source>
</evidence>
<keyword evidence="7" id="KW-0456">Lyase</keyword>
<gene>
    <name evidence="9" type="ORF">SAMN04488081_2108</name>
</gene>
<dbReference type="InterPro" id="IPR003738">
    <property type="entry name" value="SRAP"/>
</dbReference>
<dbReference type="PANTHER" id="PTHR13604">
    <property type="entry name" value="DC12-RELATED"/>
    <property type="match status" value="1"/>
</dbReference>
<keyword evidence="6" id="KW-0238">DNA-binding</keyword>
<keyword evidence="4 8" id="KW-0378">Hydrolase</keyword>
<sequence>MCGRFTLIAELEDVREEFKLDKVKLDNWMNSYNVAPSQYIPAVIRSDGEKRMGYLRWGLIPPWADDEKIGFKMINARSETVEEKKSFRKPFEQQRCIIPADSFYEWKKDEAEEKQPYRIQMKDQGLFGLAGLWEKWKNKDGENVFTCTILTTEANEEMSNLHHRMPVILQRNDYDAWFEGKEEAKNLLTPLPDGALTMYPVSKRVNTPANNDAALLEEA</sequence>
<comment type="caution">
    <text evidence="9">The sequence shown here is derived from an EMBL/GenBank/DDBJ whole genome shotgun (WGS) entry which is preliminary data.</text>
</comment>
<evidence type="ECO:0000256" key="8">
    <source>
        <dbReference type="RuleBase" id="RU364100"/>
    </source>
</evidence>
<dbReference type="Proteomes" id="UP000198647">
    <property type="component" value="Unassembled WGS sequence"/>
</dbReference>